<feature type="transmembrane region" description="Helical" evidence="1">
    <location>
        <begin position="45"/>
        <end position="65"/>
    </location>
</feature>
<evidence type="ECO:0000313" key="2">
    <source>
        <dbReference type="EMBL" id="KAK5630987.1"/>
    </source>
</evidence>
<dbReference type="EMBL" id="JAWHQM010000018">
    <property type="protein sequence ID" value="KAK5630987.1"/>
    <property type="molecule type" value="Genomic_DNA"/>
</dbReference>
<comment type="caution">
    <text evidence="2">The sequence shown here is derived from an EMBL/GenBank/DDBJ whole genome shotgun (WGS) entry which is preliminary data.</text>
</comment>
<organism evidence="2 3">
    <name type="scientific">Xylaria bambusicola</name>
    <dbReference type="NCBI Taxonomy" id="326684"/>
    <lineage>
        <taxon>Eukaryota</taxon>
        <taxon>Fungi</taxon>
        <taxon>Dikarya</taxon>
        <taxon>Ascomycota</taxon>
        <taxon>Pezizomycotina</taxon>
        <taxon>Sordariomycetes</taxon>
        <taxon>Xylariomycetidae</taxon>
        <taxon>Xylariales</taxon>
        <taxon>Xylariaceae</taxon>
        <taxon>Xylaria</taxon>
    </lineage>
</organism>
<dbReference type="AlphaFoldDB" id="A0AAN7ULM6"/>
<keyword evidence="1" id="KW-0812">Transmembrane</keyword>
<keyword evidence="1" id="KW-0472">Membrane</keyword>
<keyword evidence="1" id="KW-1133">Transmembrane helix</keyword>
<sequence>MLTYLPSVNKKIIRWLPTKEVLPEHNGSLIYDGIETYGFKILRKALVVLFGLSSVLVPAGLLYLGELSKPSAFGIVAGFGVLFALGTILVEQRIGHMVVIIVAYLAVLATFLSNMPQN</sequence>
<feature type="transmembrane region" description="Helical" evidence="1">
    <location>
        <begin position="97"/>
        <end position="115"/>
    </location>
</feature>
<evidence type="ECO:0000256" key="1">
    <source>
        <dbReference type="SAM" id="Phobius"/>
    </source>
</evidence>
<accession>A0AAN7ULM6</accession>
<evidence type="ECO:0000313" key="3">
    <source>
        <dbReference type="Proteomes" id="UP001305414"/>
    </source>
</evidence>
<dbReference type="Proteomes" id="UP001305414">
    <property type="component" value="Unassembled WGS sequence"/>
</dbReference>
<gene>
    <name evidence="2" type="ORF">RRF57_006702</name>
</gene>
<reference evidence="2 3" key="1">
    <citation type="submission" date="2023-10" db="EMBL/GenBank/DDBJ databases">
        <title>Draft genome sequence of Xylaria bambusicola isolate GMP-LS, the root and basal stem rot pathogen of sugarcane in Indonesia.</title>
        <authorList>
            <person name="Selvaraj P."/>
            <person name="Muralishankar V."/>
            <person name="Muruganantham S."/>
            <person name="Sp S."/>
            <person name="Haryani S."/>
            <person name="Lau K.J.X."/>
            <person name="Naqvi N.I."/>
        </authorList>
    </citation>
    <scope>NUCLEOTIDE SEQUENCE [LARGE SCALE GENOMIC DNA]</scope>
    <source>
        <strain evidence="2">GMP-LS</strain>
    </source>
</reference>
<name>A0AAN7ULM6_9PEZI</name>
<protein>
    <submittedName>
        <fullName evidence="2">Uncharacterized protein</fullName>
    </submittedName>
</protein>
<keyword evidence="3" id="KW-1185">Reference proteome</keyword>
<feature type="transmembrane region" description="Helical" evidence="1">
    <location>
        <begin position="71"/>
        <end position="90"/>
    </location>
</feature>
<proteinExistence type="predicted"/>